<evidence type="ECO:0000256" key="10">
    <source>
        <dbReference type="RuleBase" id="RU351113"/>
    </source>
</evidence>
<dbReference type="PANTHER" id="PTHR21137:SF35">
    <property type="entry name" value="ODORANT RECEPTOR 19A-RELATED"/>
    <property type="match status" value="1"/>
</dbReference>
<keyword evidence="4 10" id="KW-0812">Transmembrane</keyword>
<dbReference type="PANTHER" id="PTHR21137">
    <property type="entry name" value="ODORANT RECEPTOR"/>
    <property type="match status" value="1"/>
</dbReference>
<feature type="transmembrane region" description="Helical" evidence="10">
    <location>
        <begin position="196"/>
        <end position="215"/>
    </location>
</feature>
<evidence type="ECO:0000313" key="12">
    <source>
        <dbReference type="RefSeq" id="XP_052739547.1"/>
    </source>
</evidence>
<sequence>MTLSLSRRDHLMRRTIPPVAGALTGARSSTCLKLSGSISSSLCYWQEPRKQKFYRVLTLVMSYSSLGDRRLMGFDKTSKLSFINSKIIFYFGPWVIVSQLIYLYVNYSDLNFDILGIIFSIFPASLLSNVSYLLTLEWARYDHFAALTNNTLKSYKRLIKSLFTEIHLYTVYKDNKTEFVKRILLKSERYTRWTTYYLAFFFIISWIGWISITAVNNYNNKELVANRTARLQTCVFLWLPLDYSYDFRNWCVIHAINIHIVWCAVTLMATFQSLSNIFIFNIIGHIQILKNMMRTDFNEDLSDEEVHKRLVKIIKYYSFITRVFKEVQNAFGFNVMANYAQNLFGNSIVLYQLMYGGRENKMLYTTMIMAYTGGPILMSFVLEEVKKEAEDLPEVVYSMPWEKMSVQNQKTVLLILQRVQSVFEFVALGILTAGVKPMVSILKTTFSYYVMLENTMSVKS</sequence>
<evidence type="ECO:0000313" key="11">
    <source>
        <dbReference type="Proteomes" id="UP001652582"/>
    </source>
</evidence>
<comment type="similarity">
    <text evidence="10">Belongs to the insect chemoreceptor superfamily. Heteromeric odorant receptor channel (TC 1.A.69) family.</text>
</comment>
<evidence type="ECO:0000256" key="4">
    <source>
        <dbReference type="ARBA" id="ARBA00022692"/>
    </source>
</evidence>
<comment type="caution">
    <text evidence="10">Lacks conserved residue(s) required for the propagation of feature annotation.</text>
</comment>
<gene>
    <name evidence="12" type="primary">LOC112052718</name>
</gene>
<reference evidence="12" key="1">
    <citation type="submission" date="2025-08" db="UniProtKB">
        <authorList>
            <consortium name="RefSeq"/>
        </authorList>
    </citation>
    <scope>IDENTIFICATION</scope>
</reference>
<evidence type="ECO:0000256" key="2">
    <source>
        <dbReference type="ARBA" id="ARBA00022475"/>
    </source>
</evidence>
<organism evidence="11 12">
    <name type="scientific">Bicyclus anynana</name>
    <name type="common">Squinting bush brown butterfly</name>
    <dbReference type="NCBI Taxonomy" id="110368"/>
    <lineage>
        <taxon>Eukaryota</taxon>
        <taxon>Metazoa</taxon>
        <taxon>Ecdysozoa</taxon>
        <taxon>Arthropoda</taxon>
        <taxon>Hexapoda</taxon>
        <taxon>Insecta</taxon>
        <taxon>Pterygota</taxon>
        <taxon>Neoptera</taxon>
        <taxon>Endopterygota</taxon>
        <taxon>Lepidoptera</taxon>
        <taxon>Glossata</taxon>
        <taxon>Ditrysia</taxon>
        <taxon>Papilionoidea</taxon>
        <taxon>Nymphalidae</taxon>
        <taxon>Satyrinae</taxon>
        <taxon>Satyrini</taxon>
        <taxon>Mycalesina</taxon>
        <taxon>Bicyclus</taxon>
    </lineage>
</organism>
<keyword evidence="3 10" id="KW-0716">Sensory transduction</keyword>
<evidence type="ECO:0000256" key="6">
    <source>
        <dbReference type="ARBA" id="ARBA00022989"/>
    </source>
</evidence>
<evidence type="ECO:0000256" key="1">
    <source>
        <dbReference type="ARBA" id="ARBA00004651"/>
    </source>
</evidence>
<evidence type="ECO:0000256" key="7">
    <source>
        <dbReference type="ARBA" id="ARBA00023136"/>
    </source>
</evidence>
<keyword evidence="11" id="KW-1185">Reference proteome</keyword>
<evidence type="ECO:0000256" key="5">
    <source>
        <dbReference type="ARBA" id="ARBA00022725"/>
    </source>
</evidence>
<dbReference type="RefSeq" id="XP_052739547.1">
    <property type="nucleotide sequence ID" value="XM_052883587.1"/>
</dbReference>
<feature type="transmembrane region" description="Helical" evidence="10">
    <location>
        <begin position="259"/>
        <end position="284"/>
    </location>
</feature>
<proteinExistence type="inferred from homology"/>
<dbReference type="InterPro" id="IPR004117">
    <property type="entry name" value="7tm6_olfct_rcpt"/>
</dbReference>
<keyword evidence="7 10" id="KW-0472">Membrane</keyword>
<evidence type="ECO:0000256" key="3">
    <source>
        <dbReference type="ARBA" id="ARBA00022606"/>
    </source>
</evidence>
<dbReference type="Proteomes" id="UP001652582">
    <property type="component" value="Chromosome 9"/>
</dbReference>
<keyword evidence="9 10" id="KW-0807">Transducer</keyword>
<feature type="transmembrane region" description="Helical" evidence="10">
    <location>
        <begin position="87"/>
        <end position="105"/>
    </location>
</feature>
<name>A0ABM3LKF0_BICAN</name>
<feature type="transmembrane region" description="Helical" evidence="10">
    <location>
        <begin position="111"/>
        <end position="134"/>
    </location>
</feature>
<evidence type="ECO:0000256" key="9">
    <source>
        <dbReference type="ARBA" id="ARBA00023224"/>
    </source>
</evidence>
<dbReference type="Pfam" id="PF02949">
    <property type="entry name" value="7tm_6"/>
    <property type="match status" value="1"/>
</dbReference>
<feature type="transmembrane region" description="Helical" evidence="10">
    <location>
        <begin position="362"/>
        <end position="382"/>
    </location>
</feature>
<keyword evidence="5 10" id="KW-0552">Olfaction</keyword>
<accession>A0ABM3LKF0</accession>
<protein>
    <recommendedName>
        <fullName evidence="10">Odorant receptor</fullName>
    </recommendedName>
</protein>
<keyword evidence="8 10" id="KW-0675">Receptor</keyword>
<evidence type="ECO:0000256" key="8">
    <source>
        <dbReference type="ARBA" id="ARBA00023170"/>
    </source>
</evidence>
<comment type="subcellular location">
    <subcellularLocation>
        <location evidence="1 10">Cell membrane</location>
        <topology evidence="1 10">Multi-pass membrane protein</topology>
    </subcellularLocation>
</comment>
<keyword evidence="6 10" id="KW-1133">Transmembrane helix</keyword>
<dbReference type="GeneID" id="112052718"/>
<keyword evidence="2" id="KW-1003">Cell membrane</keyword>